<reference evidence="1 2" key="1">
    <citation type="submission" date="2024-05" db="EMBL/GenBank/DDBJ databases">
        <title>Haplotype-resolved chromosome-level genome assembly of Huyou (Citrus changshanensis).</title>
        <authorList>
            <person name="Miao C."/>
            <person name="Chen W."/>
            <person name="Wu Y."/>
            <person name="Wang L."/>
            <person name="Zhao S."/>
            <person name="Grierson D."/>
            <person name="Xu C."/>
            <person name="Chen K."/>
        </authorList>
    </citation>
    <scope>NUCLEOTIDE SEQUENCE [LARGE SCALE GENOMIC DNA]</scope>
    <source>
        <strain evidence="1">01-14</strain>
        <tissue evidence="1">Leaf</tissue>
    </source>
</reference>
<dbReference type="AlphaFoldDB" id="A0AAP0LIA3"/>
<dbReference type="SUPFAM" id="SSF56176">
    <property type="entry name" value="FAD-binding/transporter-associated domain-like"/>
    <property type="match status" value="1"/>
</dbReference>
<comment type="caution">
    <text evidence="1">The sequence shown here is derived from an EMBL/GenBank/DDBJ whole genome shotgun (WGS) entry which is preliminary data.</text>
</comment>
<evidence type="ECO:0000313" key="1">
    <source>
        <dbReference type="EMBL" id="KAK9175591.1"/>
    </source>
</evidence>
<gene>
    <name evidence="1" type="ORF">WN944_027598</name>
</gene>
<protein>
    <submittedName>
        <fullName evidence="1">Uncharacterized protein</fullName>
    </submittedName>
</protein>
<dbReference type="InterPro" id="IPR036318">
    <property type="entry name" value="FAD-bd_PCMH-like_sf"/>
</dbReference>
<dbReference type="EMBL" id="JBCGBO010000025">
    <property type="protein sequence ID" value="KAK9175591.1"/>
    <property type="molecule type" value="Genomic_DNA"/>
</dbReference>
<organism evidence="1 2">
    <name type="scientific">Citrus x changshan-huyou</name>
    <dbReference type="NCBI Taxonomy" id="2935761"/>
    <lineage>
        <taxon>Eukaryota</taxon>
        <taxon>Viridiplantae</taxon>
        <taxon>Streptophyta</taxon>
        <taxon>Embryophyta</taxon>
        <taxon>Tracheophyta</taxon>
        <taxon>Spermatophyta</taxon>
        <taxon>Magnoliopsida</taxon>
        <taxon>eudicotyledons</taxon>
        <taxon>Gunneridae</taxon>
        <taxon>Pentapetalae</taxon>
        <taxon>rosids</taxon>
        <taxon>malvids</taxon>
        <taxon>Sapindales</taxon>
        <taxon>Rutaceae</taxon>
        <taxon>Aurantioideae</taxon>
        <taxon>Citrus</taxon>
    </lineage>
</organism>
<name>A0AAP0LIA3_9ROSI</name>
<evidence type="ECO:0000313" key="2">
    <source>
        <dbReference type="Proteomes" id="UP001428341"/>
    </source>
</evidence>
<dbReference type="Gene3D" id="3.40.462.20">
    <property type="match status" value="1"/>
</dbReference>
<accession>A0AAP0LIA3</accession>
<dbReference type="InterPro" id="IPR016169">
    <property type="entry name" value="FAD-bd_PCMH_sub2"/>
</dbReference>
<keyword evidence="2" id="KW-1185">Reference proteome</keyword>
<dbReference type="PANTHER" id="PTHR32448">
    <property type="entry name" value="OS08G0158400 PROTEIN"/>
    <property type="match status" value="1"/>
</dbReference>
<dbReference type="Proteomes" id="UP001428341">
    <property type="component" value="Unassembled WGS sequence"/>
</dbReference>
<dbReference type="GO" id="GO:0050660">
    <property type="term" value="F:flavin adenine dinucleotide binding"/>
    <property type="evidence" value="ECO:0007669"/>
    <property type="project" value="InterPro"/>
</dbReference>
<proteinExistence type="predicted"/>
<sequence>MGEDLFWALHGGGAASFGIIVAWKVNLVPVPSNVTVNTVTRTLEQDATKIFQKWQSAADKLPEDLTCSAIFAVRNSSIVALFSSLFLGRADQQWATYSHWVEVRSAGGRFYNRQLLFPLRKQNKWQQLRL</sequence>
<dbReference type="Gene3D" id="3.30.465.10">
    <property type="match status" value="1"/>
</dbReference>